<dbReference type="AlphaFoldDB" id="M9PN16"/>
<sequence>MMLKMGAMFVLLLLCSFTFTNIKARRTFWKRDLYGDLAGRSSCSGTCYDSANCDGTCYCREDNCWCTGDLSCACQCA</sequence>
<organism evidence="2">
    <name type="scientific">Conus distans</name>
    <name type="common">Distant cone</name>
    <dbReference type="NCBI Taxonomy" id="72281"/>
    <lineage>
        <taxon>Eukaryota</taxon>
        <taxon>Metazoa</taxon>
        <taxon>Spiralia</taxon>
        <taxon>Lophotrochozoa</taxon>
        <taxon>Mollusca</taxon>
        <taxon>Gastropoda</taxon>
        <taxon>Caenogastropoda</taxon>
        <taxon>Neogastropoda</taxon>
        <taxon>Conoidea</taxon>
        <taxon>Conidae</taxon>
        <taxon>Conus</taxon>
        <taxon>Fraterconus</taxon>
    </lineage>
</organism>
<proteinExistence type="evidence at transcript level"/>
<feature type="chain" id="PRO_5004101763" evidence="1">
    <location>
        <begin position="25"/>
        <end position="77"/>
    </location>
</feature>
<reference evidence="2" key="1">
    <citation type="submission" date="2012-05" db="EMBL/GenBank/DDBJ databases">
        <authorList>
            <person name="Wu C."/>
            <person name="Liu Z."/>
            <person name="Dai Q."/>
        </authorList>
    </citation>
    <scope>NUCLEOTIDE SEQUENCE</scope>
</reference>
<evidence type="ECO:0000256" key="1">
    <source>
        <dbReference type="SAM" id="SignalP"/>
    </source>
</evidence>
<keyword evidence="1" id="KW-0732">Signal</keyword>
<dbReference type="TCDB" id="8.B.34.1.2">
    <property type="family name" value="the sigma-conotoxin (sigma-conotoxin) family"/>
</dbReference>
<dbReference type="EMBL" id="JX018178">
    <property type="protein sequence ID" value="AGE10530.1"/>
    <property type="molecule type" value="mRNA"/>
</dbReference>
<protein>
    <submittedName>
        <fullName evidence="2">Conotoxin Di8.1</fullName>
    </submittedName>
</protein>
<feature type="signal peptide" evidence="1">
    <location>
        <begin position="1"/>
        <end position="24"/>
    </location>
</feature>
<name>M9PN16_CONDI</name>
<evidence type="ECO:0000313" key="2">
    <source>
        <dbReference type="EMBL" id="AGE10530.1"/>
    </source>
</evidence>
<accession>M9PN16</accession>